<feature type="compositionally biased region" description="Basic and acidic residues" evidence="1">
    <location>
        <begin position="30"/>
        <end position="43"/>
    </location>
</feature>
<protein>
    <submittedName>
        <fullName evidence="2">Uncharacterized protein</fullName>
    </submittedName>
</protein>
<evidence type="ECO:0000256" key="1">
    <source>
        <dbReference type="SAM" id="MobiDB-lite"/>
    </source>
</evidence>
<dbReference type="AlphaFoldDB" id="A0AA41CCW2"/>
<evidence type="ECO:0000313" key="3">
    <source>
        <dbReference type="Proteomes" id="UP000616785"/>
    </source>
</evidence>
<dbReference type="RefSeq" id="WP_019658981.1">
    <property type="nucleotide sequence ID" value="NZ_CP028358.1"/>
</dbReference>
<evidence type="ECO:0000313" key="2">
    <source>
        <dbReference type="EMBL" id="MBH1641149.1"/>
    </source>
</evidence>
<dbReference type="GeneID" id="90527795"/>
<name>A0AA41CCW2_STEMA</name>
<dbReference type="Proteomes" id="UP000616785">
    <property type="component" value="Unassembled WGS sequence"/>
</dbReference>
<comment type="caution">
    <text evidence="2">The sequence shown here is derived from an EMBL/GenBank/DDBJ whole genome shotgun (WGS) entry which is preliminary data.</text>
</comment>
<feature type="region of interest" description="Disordered" evidence="1">
    <location>
        <begin position="1"/>
        <end position="53"/>
    </location>
</feature>
<gene>
    <name evidence="2" type="ORF">I5U57_17030</name>
</gene>
<dbReference type="EMBL" id="JADUNO010000078">
    <property type="protein sequence ID" value="MBH1641149.1"/>
    <property type="molecule type" value="Genomic_DNA"/>
</dbReference>
<accession>A0AA41CCW2</accession>
<proteinExistence type="predicted"/>
<sequence length="53" mass="5997">MNDFKRDASNTNKPAVAEPDAGKQKQQQQEQERQDKESKERNANEGGAHKSNK</sequence>
<reference evidence="2" key="1">
    <citation type="submission" date="2020-11" db="EMBL/GenBank/DDBJ databases">
        <title>Enhanced detection system for hospital associated transmission using whole genome sequencing surveillance.</title>
        <authorList>
            <person name="Harrison L.H."/>
            <person name="Van Tyne D."/>
            <person name="Marsh J.W."/>
            <person name="Griffith M.P."/>
            <person name="Snyder D.J."/>
            <person name="Cooper V.S."/>
            <person name="Mustapha M."/>
        </authorList>
    </citation>
    <scope>NUCLEOTIDE SEQUENCE</scope>
    <source>
        <strain evidence="2">STEN00092</strain>
    </source>
</reference>
<organism evidence="2 3">
    <name type="scientific">Stenotrophomonas maltophilia</name>
    <name type="common">Pseudomonas maltophilia</name>
    <name type="synonym">Xanthomonas maltophilia</name>
    <dbReference type="NCBI Taxonomy" id="40324"/>
    <lineage>
        <taxon>Bacteria</taxon>
        <taxon>Pseudomonadati</taxon>
        <taxon>Pseudomonadota</taxon>
        <taxon>Gammaproteobacteria</taxon>
        <taxon>Lysobacterales</taxon>
        <taxon>Lysobacteraceae</taxon>
        <taxon>Stenotrophomonas</taxon>
        <taxon>Stenotrophomonas maltophilia group</taxon>
    </lineage>
</organism>